<gene>
    <name evidence="3" type="ORF">Pla175_33680</name>
</gene>
<evidence type="ECO:0000313" key="4">
    <source>
        <dbReference type="Proteomes" id="UP000317429"/>
    </source>
</evidence>
<dbReference type="Proteomes" id="UP000317429">
    <property type="component" value="Chromosome"/>
</dbReference>
<feature type="domain" description="AAA+ ATPase" evidence="2">
    <location>
        <begin position="185"/>
        <end position="371"/>
    </location>
</feature>
<dbReference type="Gene3D" id="3.40.50.300">
    <property type="entry name" value="P-loop containing nucleotide triphosphate hydrolases"/>
    <property type="match status" value="1"/>
</dbReference>
<evidence type="ECO:0000259" key="2">
    <source>
        <dbReference type="SMART" id="SM00382"/>
    </source>
</evidence>
<reference evidence="3 4" key="1">
    <citation type="submission" date="2019-02" db="EMBL/GenBank/DDBJ databases">
        <title>Deep-cultivation of Planctomycetes and their phenomic and genomic characterization uncovers novel biology.</title>
        <authorList>
            <person name="Wiegand S."/>
            <person name="Jogler M."/>
            <person name="Boedeker C."/>
            <person name="Pinto D."/>
            <person name="Vollmers J."/>
            <person name="Rivas-Marin E."/>
            <person name="Kohn T."/>
            <person name="Peeters S.H."/>
            <person name="Heuer A."/>
            <person name="Rast P."/>
            <person name="Oberbeckmann S."/>
            <person name="Bunk B."/>
            <person name="Jeske O."/>
            <person name="Meyerdierks A."/>
            <person name="Storesund J.E."/>
            <person name="Kallscheuer N."/>
            <person name="Luecker S."/>
            <person name="Lage O.M."/>
            <person name="Pohl T."/>
            <person name="Merkel B.J."/>
            <person name="Hornburger P."/>
            <person name="Mueller R.-W."/>
            <person name="Bruemmer F."/>
            <person name="Labrenz M."/>
            <person name="Spormann A.M."/>
            <person name="Op den Camp H."/>
            <person name="Overmann J."/>
            <person name="Amann R."/>
            <person name="Jetten M.S.M."/>
            <person name="Mascher T."/>
            <person name="Medema M.H."/>
            <person name="Devos D.P."/>
            <person name="Kaster A.-K."/>
            <person name="Ovreas L."/>
            <person name="Rohde M."/>
            <person name="Galperin M.Y."/>
            <person name="Jogler C."/>
        </authorList>
    </citation>
    <scope>NUCLEOTIDE SEQUENCE [LARGE SCALE GENOMIC DNA]</scope>
    <source>
        <strain evidence="3 4">Pla175</strain>
    </source>
</reference>
<accession>A0A518DES1</accession>
<feature type="compositionally biased region" description="Polar residues" evidence="1">
    <location>
        <begin position="18"/>
        <end position="29"/>
    </location>
</feature>
<dbReference type="SMART" id="SM00382">
    <property type="entry name" value="AAA"/>
    <property type="match status" value="1"/>
</dbReference>
<keyword evidence="4" id="KW-1185">Reference proteome</keyword>
<sequence length="452" mass="49499">MLTQVRNPLGATDPTGRTPAQNAAPLTQTPAPDAADSFPSPPEPQSLEQAGVSDSELESMLLKSLLHEGAASGAALADGVCLPTALVRETLSALRDELLIGIKSASGLHDYVYQLTELGHARAKQHRERCAFIGSAPVPIAVYQRAMERQSIKQCGLSLAAMRRALADLSIKPSLVSRLCQAVNDGGGMFLFGKPGNGKTTVAERLCDAFGQYLWIPQMVSVGGDLIRVFDPVCHQRVELPANAAQRYDRRWVLVRRPTVVVGGELTLEQLEANYQPTQGVNEAPIQMKSTGGALLIDDFGRQRAGCDAILNRLIVPLEKGFDYLSLASGRQVRTPFDTLFILSTNLEPSDLVDEAFLRRIPYKIEVYDPEEGEFRALFEKTAAAAGFDIAPGAVDWLLETAYRQTGRELRYCHPRDLLRQVRTYATVHELPRQVNEQTLGVAIENYFATLS</sequence>
<name>A0A518DES1_9BACT</name>
<dbReference type="InterPro" id="IPR027417">
    <property type="entry name" value="P-loop_NTPase"/>
</dbReference>
<dbReference type="InterPro" id="IPR003593">
    <property type="entry name" value="AAA+_ATPase"/>
</dbReference>
<feature type="region of interest" description="Disordered" evidence="1">
    <location>
        <begin position="1"/>
        <end position="53"/>
    </location>
</feature>
<protein>
    <recommendedName>
        <fullName evidence="2">AAA+ ATPase domain-containing protein</fullName>
    </recommendedName>
</protein>
<organism evidence="3 4">
    <name type="scientific">Pirellulimonas nuda</name>
    <dbReference type="NCBI Taxonomy" id="2528009"/>
    <lineage>
        <taxon>Bacteria</taxon>
        <taxon>Pseudomonadati</taxon>
        <taxon>Planctomycetota</taxon>
        <taxon>Planctomycetia</taxon>
        <taxon>Pirellulales</taxon>
        <taxon>Lacipirellulaceae</taxon>
        <taxon>Pirellulimonas</taxon>
    </lineage>
</organism>
<evidence type="ECO:0000313" key="3">
    <source>
        <dbReference type="EMBL" id="QDU89970.1"/>
    </source>
</evidence>
<dbReference type="SUPFAM" id="SSF52540">
    <property type="entry name" value="P-loop containing nucleoside triphosphate hydrolases"/>
    <property type="match status" value="1"/>
</dbReference>
<evidence type="ECO:0000256" key="1">
    <source>
        <dbReference type="SAM" id="MobiDB-lite"/>
    </source>
</evidence>
<dbReference type="OrthoDB" id="9783370at2"/>
<dbReference type="RefSeq" id="WP_145287553.1">
    <property type="nucleotide sequence ID" value="NZ_CP036291.1"/>
</dbReference>
<dbReference type="AlphaFoldDB" id="A0A518DES1"/>
<dbReference type="KEGG" id="pnd:Pla175_33680"/>
<dbReference type="EMBL" id="CP036291">
    <property type="protein sequence ID" value="QDU89970.1"/>
    <property type="molecule type" value="Genomic_DNA"/>
</dbReference>
<proteinExistence type="predicted"/>